<dbReference type="AlphaFoldDB" id="D7U8M3"/>
<feature type="region of interest" description="Disordered" evidence="1">
    <location>
        <begin position="1"/>
        <end position="40"/>
    </location>
</feature>
<dbReference type="HOGENOM" id="CLU_3300431_0_0_1"/>
<gene>
    <name evidence="2" type="ordered locus">VIT_08s0032g00610</name>
</gene>
<dbReference type="EMBL" id="FN596742">
    <property type="protein sequence ID" value="CBI39087.3"/>
    <property type="molecule type" value="Genomic_DNA"/>
</dbReference>
<evidence type="ECO:0000256" key="1">
    <source>
        <dbReference type="SAM" id="MobiDB-lite"/>
    </source>
</evidence>
<evidence type="ECO:0000313" key="2">
    <source>
        <dbReference type="EMBL" id="CBI39087.3"/>
    </source>
</evidence>
<name>D7U8M3_VITVI</name>
<sequence>MAGSRRSSNLSVLESDHSSPNSAFRPIFGFKPSSLDYGSH</sequence>
<accession>D7U8M3</accession>
<evidence type="ECO:0000313" key="3">
    <source>
        <dbReference type="Proteomes" id="UP000009183"/>
    </source>
</evidence>
<feature type="compositionally biased region" description="Polar residues" evidence="1">
    <location>
        <begin position="1"/>
        <end position="22"/>
    </location>
</feature>
<dbReference type="InParanoid" id="D7U8M3"/>
<reference evidence="3" key="1">
    <citation type="journal article" date="2007" name="Nature">
        <title>The grapevine genome sequence suggests ancestral hexaploidization in major angiosperm phyla.</title>
        <authorList>
            <consortium name="The French-Italian Public Consortium for Grapevine Genome Characterization."/>
            <person name="Jaillon O."/>
            <person name="Aury J.-M."/>
            <person name="Noel B."/>
            <person name="Policriti A."/>
            <person name="Clepet C."/>
            <person name="Casagrande A."/>
            <person name="Choisne N."/>
            <person name="Aubourg S."/>
            <person name="Vitulo N."/>
            <person name="Jubin C."/>
            <person name="Vezzi A."/>
            <person name="Legeai F."/>
            <person name="Hugueney P."/>
            <person name="Dasilva C."/>
            <person name="Horner D."/>
            <person name="Mica E."/>
            <person name="Jublot D."/>
            <person name="Poulain J."/>
            <person name="Bruyere C."/>
            <person name="Billault A."/>
            <person name="Segurens B."/>
            <person name="Gouyvenoux M."/>
            <person name="Ugarte E."/>
            <person name="Cattonaro F."/>
            <person name="Anthouard V."/>
            <person name="Vico V."/>
            <person name="Del Fabbro C."/>
            <person name="Alaux M."/>
            <person name="Di Gaspero G."/>
            <person name="Dumas V."/>
            <person name="Felice N."/>
            <person name="Paillard S."/>
            <person name="Juman I."/>
            <person name="Moroldo M."/>
            <person name="Scalabrin S."/>
            <person name="Canaguier A."/>
            <person name="Le Clainche I."/>
            <person name="Malacrida G."/>
            <person name="Durand E."/>
            <person name="Pesole G."/>
            <person name="Laucou V."/>
            <person name="Chatelet P."/>
            <person name="Merdinoglu D."/>
            <person name="Delledonne M."/>
            <person name="Pezzotti M."/>
            <person name="Lecharny A."/>
            <person name="Scarpelli C."/>
            <person name="Artiguenave F."/>
            <person name="Pe M.E."/>
            <person name="Valle G."/>
            <person name="Morgante M."/>
            <person name="Caboche M."/>
            <person name="Adam-Blondon A.-F."/>
            <person name="Weissenbach J."/>
            <person name="Quetier F."/>
            <person name="Wincker P."/>
        </authorList>
    </citation>
    <scope>NUCLEOTIDE SEQUENCE [LARGE SCALE GENOMIC DNA]</scope>
    <source>
        <strain evidence="3">cv. Pinot noir / PN40024</strain>
    </source>
</reference>
<dbReference type="Proteomes" id="UP000009183">
    <property type="component" value="Chromosome 8"/>
</dbReference>
<dbReference type="PaxDb" id="29760-VIT_08s0032g00610.t01"/>
<keyword evidence="3" id="KW-1185">Reference proteome</keyword>
<proteinExistence type="predicted"/>
<organism evidence="2 3">
    <name type="scientific">Vitis vinifera</name>
    <name type="common">Grape</name>
    <dbReference type="NCBI Taxonomy" id="29760"/>
    <lineage>
        <taxon>Eukaryota</taxon>
        <taxon>Viridiplantae</taxon>
        <taxon>Streptophyta</taxon>
        <taxon>Embryophyta</taxon>
        <taxon>Tracheophyta</taxon>
        <taxon>Spermatophyta</taxon>
        <taxon>Magnoliopsida</taxon>
        <taxon>eudicotyledons</taxon>
        <taxon>Gunneridae</taxon>
        <taxon>Pentapetalae</taxon>
        <taxon>rosids</taxon>
        <taxon>Vitales</taxon>
        <taxon>Vitaceae</taxon>
        <taxon>Viteae</taxon>
        <taxon>Vitis</taxon>
    </lineage>
</organism>
<protein>
    <submittedName>
        <fullName evidence="2">Uncharacterized protein</fullName>
    </submittedName>
</protein>